<accession>A0ABQ7CMJ0</accession>
<proteinExistence type="predicted"/>
<feature type="region of interest" description="Disordered" evidence="1">
    <location>
        <begin position="1"/>
        <end position="146"/>
    </location>
</feature>
<evidence type="ECO:0008006" key="4">
    <source>
        <dbReference type="Google" id="ProtNLM"/>
    </source>
</evidence>
<dbReference type="Proteomes" id="UP000266723">
    <property type="component" value="Unassembled WGS sequence"/>
</dbReference>
<evidence type="ECO:0000313" key="3">
    <source>
        <dbReference type="Proteomes" id="UP000266723"/>
    </source>
</evidence>
<comment type="caution">
    <text evidence="2">The sequence shown here is derived from an EMBL/GenBank/DDBJ whole genome shotgun (WGS) entry which is preliminary data.</text>
</comment>
<evidence type="ECO:0000256" key="1">
    <source>
        <dbReference type="SAM" id="MobiDB-lite"/>
    </source>
</evidence>
<name>A0ABQ7CMJ0_BRACR</name>
<organism evidence="2 3">
    <name type="scientific">Brassica cretica</name>
    <name type="common">Mustard</name>
    <dbReference type="NCBI Taxonomy" id="69181"/>
    <lineage>
        <taxon>Eukaryota</taxon>
        <taxon>Viridiplantae</taxon>
        <taxon>Streptophyta</taxon>
        <taxon>Embryophyta</taxon>
        <taxon>Tracheophyta</taxon>
        <taxon>Spermatophyta</taxon>
        <taxon>Magnoliopsida</taxon>
        <taxon>eudicotyledons</taxon>
        <taxon>Gunneridae</taxon>
        <taxon>Pentapetalae</taxon>
        <taxon>rosids</taxon>
        <taxon>malvids</taxon>
        <taxon>Brassicales</taxon>
        <taxon>Brassicaceae</taxon>
        <taxon>Brassiceae</taxon>
        <taxon>Brassica</taxon>
    </lineage>
</organism>
<feature type="compositionally biased region" description="Polar residues" evidence="1">
    <location>
        <begin position="38"/>
        <end position="53"/>
    </location>
</feature>
<reference evidence="2 3" key="1">
    <citation type="journal article" date="2020" name="BMC Genomics">
        <title>Intraspecific diversification of the crop wild relative Brassica cretica Lam. using demographic model selection.</title>
        <authorList>
            <person name="Kioukis A."/>
            <person name="Michalopoulou V.A."/>
            <person name="Briers L."/>
            <person name="Pirintsos S."/>
            <person name="Studholme D.J."/>
            <person name="Pavlidis P."/>
            <person name="Sarris P.F."/>
        </authorList>
    </citation>
    <scope>NUCLEOTIDE SEQUENCE [LARGE SCALE GENOMIC DNA]</scope>
    <source>
        <strain evidence="3">cv. PFS-1207/04</strain>
    </source>
</reference>
<protein>
    <recommendedName>
        <fullName evidence="4">DUF4005 domain-containing protein</fullName>
    </recommendedName>
</protein>
<gene>
    <name evidence="2" type="ORF">DY000_02014278</name>
</gene>
<dbReference type="EMBL" id="QGKV02000759">
    <property type="protein sequence ID" value="KAF3561248.1"/>
    <property type="molecule type" value="Genomic_DNA"/>
</dbReference>
<sequence length="165" mass="18455">MQNGNSIVASFRAAEYEIPTELRAQKGLKVKNPHVPKNMTSGSKDSASYQRPQGSKRDPRVQDIGDQPRVSRSEGSRESRHPKFHDFLDDLKISGPSGPEHLEEPASKAVKRTSNDMATKIGANRKTYGPKGLQVQKTPDRSTNKHLRKMQIQKAFLRSHSRAIV</sequence>
<evidence type="ECO:0000313" key="2">
    <source>
        <dbReference type="EMBL" id="KAF3561248.1"/>
    </source>
</evidence>
<keyword evidence="3" id="KW-1185">Reference proteome</keyword>
<feature type="compositionally biased region" description="Basic and acidic residues" evidence="1">
    <location>
        <begin position="69"/>
        <end position="92"/>
    </location>
</feature>